<organism evidence="2 3">
    <name type="scientific">Trichonephila clavata</name>
    <name type="common">Joro spider</name>
    <name type="synonym">Nephila clavata</name>
    <dbReference type="NCBI Taxonomy" id="2740835"/>
    <lineage>
        <taxon>Eukaryota</taxon>
        <taxon>Metazoa</taxon>
        <taxon>Ecdysozoa</taxon>
        <taxon>Arthropoda</taxon>
        <taxon>Chelicerata</taxon>
        <taxon>Arachnida</taxon>
        <taxon>Araneae</taxon>
        <taxon>Araneomorphae</taxon>
        <taxon>Entelegynae</taxon>
        <taxon>Araneoidea</taxon>
        <taxon>Nephilidae</taxon>
        <taxon>Trichonephila</taxon>
    </lineage>
</organism>
<proteinExistence type="predicted"/>
<name>A0A8X6KUR5_TRICU</name>
<feature type="region of interest" description="Disordered" evidence="1">
    <location>
        <begin position="1"/>
        <end position="25"/>
    </location>
</feature>
<protein>
    <submittedName>
        <fullName evidence="2">Uncharacterized protein</fullName>
    </submittedName>
</protein>
<comment type="caution">
    <text evidence="2">The sequence shown here is derived from an EMBL/GenBank/DDBJ whole genome shotgun (WGS) entry which is preliminary data.</text>
</comment>
<reference evidence="2" key="1">
    <citation type="submission" date="2020-07" db="EMBL/GenBank/DDBJ databases">
        <title>Multicomponent nature underlies the extraordinary mechanical properties of spider dragline silk.</title>
        <authorList>
            <person name="Kono N."/>
            <person name="Nakamura H."/>
            <person name="Mori M."/>
            <person name="Yoshida Y."/>
            <person name="Ohtoshi R."/>
            <person name="Malay A.D."/>
            <person name="Moran D.A.P."/>
            <person name="Tomita M."/>
            <person name="Numata K."/>
            <person name="Arakawa K."/>
        </authorList>
    </citation>
    <scope>NUCLEOTIDE SEQUENCE</scope>
</reference>
<evidence type="ECO:0000313" key="2">
    <source>
        <dbReference type="EMBL" id="GFQ87305.1"/>
    </source>
</evidence>
<evidence type="ECO:0000313" key="3">
    <source>
        <dbReference type="Proteomes" id="UP000887116"/>
    </source>
</evidence>
<dbReference type="AlphaFoldDB" id="A0A8X6KUR5"/>
<sequence length="87" mass="10013">MVGQPRMGQDLLSQTFPTISTGSKSPPILRIKDQIIYLYYVYPLKLRSFSSIIIWSSQKKFAWNAIVIYKNNMPSPPETSINTEFII</sequence>
<dbReference type="EMBL" id="BMAO01033144">
    <property type="protein sequence ID" value="GFQ87305.1"/>
    <property type="molecule type" value="Genomic_DNA"/>
</dbReference>
<gene>
    <name evidence="2" type="ORF">TNCT_266601</name>
</gene>
<feature type="compositionally biased region" description="Polar residues" evidence="1">
    <location>
        <begin position="11"/>
        <end position="24"/>
    </location>
</feature>
<accession>A0A8X6KUR5</accession>
<keyword evidence="3" id="KW-1185">Reference proteome</keyword>
<dbReference type="Proteomes" id="UP000887116">
    <property type="component" value="Unassembled WGS sequence"/>
</dbReference>
<evidence type="ECO:0000256" key="1">
    <source>
        <dbReference type="SAM" id="MobiDB-lite"/>
    </source>
</evidence>